<dbReference type="PANTHER" id="PTHR33279">
    <property type="entry name" value="SULFUR CARRIER PROTEIN YEDF-RELATED"/>
    <property type="match status" value="1"/>
</dbReference>
<dbReference type="PROSITE" id="PS01148">
    <property type="entry name" value="UPF0033"/>
    <property type="match status" value="1"/>
</dbReference>
<sequence length="196" mass="22014">MNSFTVDKIVDCKGLSCPMPIVRTKKAIEEIEAGQVLEVIATDPGSVADMKSWSIRTGHQFLGTTTSEDKVFRHYIRKSDPNEVKPDTKFPHVISNEELSKRLEANPILLDVREPMEYAFGHIPGARLVPLGKLEEEIPQLKSFADQEVLVICRTGQRSDMACHILSEHGFQHVFNVKPGMSEWQGPIETTEVKES</sequence>
<dbReference type="Gene3D" id="3.30.110.40">
    <property type="entry name" value="TusA-like domain"/>
    <property type="match status" value="1"/>
</dbReference>
<dbReference type="SUPFAM" id="SSF52821">
    <property type="entry name" value="Rhodanese/Cell cycle control phosphatase"/>
    <property type="match status" value="1"/>
</dbReference>
<dbReference type="PROSITE" id="PS00380">
    <property type="entry name" value="RHODANESE_1"/>
    <property type="match status" value="1"/>
</dbReference>
<dbReference type="AlphaFoldDB" id="A0A1M6V0M8"/>
<dbReference type="SUPFAM" id="SSF64307">
    <property type="entry name" value="SirA-like"/>
    <property type="match status" value="1"/>
</dbReference>
<reference evidence="4" key="1">
    <citation type="submission" date="2016-11" db="EMBL/GenBank/DDBJ databases">
        <authorList>
            <person name="Varghese N."/>
            <person name="Submissions S."/>
        </authorList>
    </citation>
    <scope>NUCLEOTIDE SEQUENCE [LARGE SCALE GENOMIC DNA]</scope>
    <source>
        <strain evidence="4">USBA-503</strain>
    </source>
</reference>
<accession>A0A1M6V0M8</accession>
<comment type="similarity">
    <text evidence="1">Belongs to the sulfur carrier protein TusA family.</text>
</comment>
<organism evidence="3 4">
    <name type="scientific">Alicyclobacillus tolerans</name>
    <dbReference type="NCBI Taxonomy" id="90970"/>
    <lineage>
        <taxon>Bacteria</taxon>
        <taxon>Bacillati</taxon>
        <taxon>Bacillota</taxon>
        <taxon>Bacilli</taxon>
        <taxon>Bacillales</taxon>
        <taxon>Alicyclobacillaceae</taxon>
        <taxon>Alicyclobacillus</taxon>
    </lineage>
</organism>
<gene>
    <name evidence="3" type="ORF">SAMN05443507_12163</name>
</gene>
<dbReference type="InterPro" id="IPR036873">
    <property type="entry name" value="Rhodanese-like_dom_sf"/>
</dbReference>
<dbReference type="Gene3D" id="3.40.250.10">
    <property type="entry name" value="Rhodanese-like domain"/>
    <property type="match status" value="1"/>
</dbReference>
<proteinExistence type="inferred from homology"/>
<dbReference type="CDD" id="cd00158">
    <property type="entry name" value="RHOD"/>
    <property type="match status" value="1"/>
</dbReference>
<dbReference type="GO" id="GO:0004792">
    <property type="term" value="F:thiosulfate-cyanide sulfurtransferase activity"/>
    <property type="evidence" value="ECO:0007669"/>
    <property type="project" value="InterPro"/>
</dbReference>
<dbReference type="InterPro" id="IPR001455">
    <property type="entry name" value="TusA-like"/>
</dbReference>
<dbReference type="CDD" id="cd00291">
    <property type="entry name" value="SirA_YedF_YeeD"/>
    <property type="match status" value="1"/>
</dbReference>
<evidence type="ECO:0000313" key="4">
    <source>
        <dbReference type="Proteomes" id="UP000184016"/>
    </source>
</evidence>
<evidence type="ECO:0000259" key="2">
    <source>
        <dbReference type="PROSITE" id="PS50206"/>
    </source>
</evidence>
<dbReference type="SMART" id="SM00450">
    <property type="entry name" value="RHOD"/>
    <property type="match status" value="1"/>
</dbReference>
<keyword evidence="4" id="KW-1185">Reference proteome</keyword>
<keyword evidence="3" id="KW-0808">Transferase</keyword>
<evidence type="ECO:0000256" key="1">
    <source>
        <dbReference type="ARBA" id="ARBA00008984"/>
    </source>
</evidence>
<feature type="domain" description="Rhodanese" evidence="2">
    <location>
        <begin position="103"/>
        <end position="190"/>
    </location>
</feature>
<dbReference type="Pfam" id="PF01206">
    <property type="entry name" value="TusA"/>
    <property type="match status" value="1"/>
</dbReference>
<dbReference type="PROSITE" id="PS50206">
    <property type="entry name" value="RHODANESE_3"/>
    <property type="match status" value="1"/>
</dbReference>
<evidence type="ECO:0000313" key="3">
    <source>
        <dbReference type="EMBL" id="SHK74988.1"/>
    </source>
</evidence>
<protein>
    <submittedName>
        <fullName evidence="3">Rhodanese-related sulfurtransferase</fullName>
    </submittedName>
</protein>
<dbReference type="Pfam" id="PF00581">
    <property type="entry name" value="Rhodanese"/>
    <property type="match status" value="1"/>
</dbReference>
<dbReference type="PANTHER" id="PTHR33279:SF6">
    <property type="entry name" value="SULFUR CARRIER PROTEIN YEDF-RELATED"/>
    <property type="match status" value="1"/>
</dbReference>
<dbReference type="InterPro" id="IPR001307">
    <property type="entry name" value="Thiosulphate_STrfase_CS"/>
</dbReference>
<dbReference type="STRING" id="1830138.SAMN05443507_12163"/>
<dbReference type="InterPro" id="IPR036868">
    <property type="entry name" value="TusA-like_sf"/>
</dbReference>
<dbReference type="Proteomes" id="UP000184016">
    <property type="component" value="Unassembled WGS sequence"/>
</dbReference>
<name>A0A1M6V0M8_9BACL</name>
<dbReference type="InterPro" id="IPR001763">
    <property type="entry name" value="Rhodanese-like_dom"/>
</dbReference>
<dbReference type="EMBL" id="FRAF01000021">
    <property type="protein sequence ID" value="SHK74988.1"/>
    <property type="molecule type" value="Genomic_DNA"/>
</dbReference>